<dbReference type="InterPro" id="IPR036397">
    <property type="entry name" value="RNaseH_sf"/>
</dbReference>
<dbReference type="Gene3D" id="3.30.420.10">
    <property type="entry name" value="Ribonuclease H-like superfamily/Ribonuclease H"/>
    <property type="match status" value="1"/>
</dbReference>
<dbReference type="InterPro" id="IPR001584">
    <property type="entry name" value="Integrase_cat-core"/>
</dbReference>
<evidence type="ECO:0000313" key="4">
    <source>
        <dbReference type="Proteomes" id="UP000272942"/>
    </source>
</evidence>
<dbReference type="InterPro" id="IPR050951">
    <property type="entry name" value="Retrovirus_Pol_polyprotein"/>
</dbReference>
<dbReference type="GO" id="GO:0003676">
    <property type="term" value="F:nucleic acid binding"/>
    <property type="evidence" value="ECO:0007669"/>
    <property type="project" value="InterPro"/>
</dbReference>
<dbReference type="OrthoDB" id="10055530at2759"/>
<reference evidence="5" key="1">
    <citation type="submission" date="2016-06" db="UniProtKB">
        <authorList>
            <consortium name="WormBaseParasite"/>
        </authorList>
    </citation>
    <scope>IDENTIFICATION</scope>
</reference>
<feature type="domain" description="Integrase catalytic" evidence="2">
    <location>
        <begin position="1"/>
        <end position="106"/>
    </location>
</feature>
<dbReference type="Proteomes" id="UP000272942">
    <property type="component" value="Unassembled WGS sequence"/>
</dbReference>
<sequence>MTNVALDIFYHGKDTYLKTVDYYSVVLEVDLRRFSKSAEIVDKLRVHFARHGIPLQVTSDRGIQLRSTELQKFSEGRHFEHHVTSPLSQSFQRKDRKRGQTGKEAY</sequence>
<evidence type="ECO:0000256" key="1">
    <source>
        <dbReference type="SAM" id="MobiDB-lite"/>
    </source>
</evidence>
<proteinExistence type="predicted"/>
<reference evidence="3 4" key="2">
    <citation type="submission" date="2018-11" db="EMBL/GenBank/DDBJ databases">
        <authorList>
            <consortium name="Pathogen Informatics"/>
        </authorList>
    </citation>
    <scope>NUCLEOTIDE SEQUENCE [LARGE SCALE GENOMIC DNA]</scope>
    <source>
        <strain evidence="3 4">Egypt</strain>
    </source>
</reference>
<dbReference type="PANTHER" id="PTHR37984:SF8">
    <property type="entry name" value="CCHC-TYPE DOMAIN-CONTAINING PROTEIN"/>
    <property type="match status" value="1"/>
</dbReference>
<dbReference type="PROSITE" id="PS50994">
    <property type="entry name" value="INTEGRASE"/>
    <property type="match status" value="1"/>
</dbReference>
<accession>A0A183ANR0</accession>
<dbReference type="PANTHER" id="PTHR37984">
    <property type="entry name" value="PROTEIN CBG26694"/>
    <property type="match status" value="1"/>
</dbReference>
<evidence type="ECO:0000259" key="2">
    <source>
        <dbReference type="PROSITE" id="PS50994"/>
    </source>
</evidence>
<dbReference type="WBParaSite" id="ECPE_0000862101-mRNA-1">
    <property type="protein sequence ID" value="ECPE_0000862101-mRNA-1"/>
    <property type="gene ID" value="ECPE_0000862101"/>
</dbReference>
<organism evidence="5">
    <name type="scientific">Echinostoma caproni</name>
    <dbReference type="NCBI Taxonomy" id="27848"/>
    <lineage>
        <taxon>Eukaryota</taxon>
        <taxon>Metazoa</taxon>
        <taxon>Spiralia</taxon>
        <taxon>Lophotrochozoa</taxon>
        <taxon>Platyhelminthes</taxon>
        <taxon>Trematoda</taxon>
        <taxon>Digenea</taxon>
        <taxon>Plagiorchiida</taxon>
        <taxon>Echinostomata</taxon>
        <taxon>Echinostomatoidea</taxon>
        <taxon>Echinostomatidae</taxon>
        <taxon>Echinostoma</taxon>
    </lineage>
</organism>
<dbReference type="EMBL" id="UZAN01046194">
    <property type="protein sequence ID" value="VDP83841.1"/>
    <property type="molecule type" value="Genomic_DNA"/>
</dbReference>
<protein>
    <submittedName>
        <fullName evidence="5">Integrase catalytic domain-containing protein</fullName>
    </submittedName>
</protein>
<dbReference type="InterPro" id="IPR012337">
    <property type="entry name" value="RNaseH-like_sf"/>
</dbReference>
<dbReference type="SUPFAM" id="SSF53098">
    <property type="entry name" value="Ribonuclease H-like"/>
    <property type="match status" value="1"/>
</dbReference>
<dbReference type="AlphaFoldDB" id="A0A183ANR0"/>
<evidence type="ECO:0000313" key="5">
    <source>
        <dbReference type="WBParaSite" id="ECPE_0000862101-mRNA-1"/>
    </source>
</evidence>
<dbReference type="GO" id="GO:0015074">
    <property type="term" value="P:DNA integration"/>
    <property type="evidence" value="ECO:0007669"/>
    <property type="project" value="InterPro"/>
</dbReference>
<feature type="region of interest" description="Disordered" evidence="1">
    <location>
        <begin position="80"/>
        <end position="106"/>
    </location>
</feature>
<name>A0A183ANR0_9TREM</name>
<evidence type="ECO:0000313" key="3">
    <source>
        <dbReference type="EMBL" id="VDP83841.1"/>
    </source>
</evidence>
<gene>
    <name evidence="3" type="ORF">ECPE_LOCUS8595</name>
</gene>
<keyword evidence="4" id="KW-1185">Reference proteome</keyword>